<organism evidence="2 3">
    <name type="scientific">Streptococcus pneumoniae</name>
    <dbReference type="NCBI Taxonomy" id="1313"/>
    <lineage>
        <taxon>Bacteria</taxon>
        <taxon>Bacillati</taxon>
        <taxon>Bacillota</taxon>
        <taxon>Bacilli</taxon>
        <taxon>Lactobacillales</taxon>
        <taxon>Streptococcaceae</taxon>
        <taxon>Streptococcus</taxon>
    </lineage>
</organism>
<dbReference type="GO" id="GO:0008270">
    <property type="term" value="F:zinc ion binding"/>
    <property type="evidence" value="ECO:0007669"/>
    <property type="project" value="InterPro"/>
</dbReference>
<dbReference type="Pfam" id="PF07580">
    <property type="entry name" value="Peptidase_M26_C"/>
    <property type="match status" value="1"/>
</dbReference>
<dbReference type="GO" id="GO:0005576">
    <property type="term" value="C:extracellular region"/>
    <property type="evidence" value="ECO:0007669"/>
    <property type="project" value="InterPro"/>
</dbReference>
<keyword evidence="2" id="KW-0378">Hydrolase</keyword>
<dbReference type="InterPro" id="IPR011505">
    <property type="entry name" value="Peptidase_M26_C_dom"/>
</dbReference>
<evidence type="ECO:0000313" key="2">
    <source>
        <dbReference type="EMBL" id="COR63864.1"/>
    </source>
</evidence>
<evidence type="ECO:0000259" key="1">
    <source>
        <dbReference type="Pfam" id="PF07580"/>
    </source>
</evidence>
<sequence length="60" mass="7026">MDKREKPWQNTPEKKTEYIKGLYLEESFAELKGNLEKLVSQILENEDHQLNGGKQSSVLY</sequence>
<dbReference type="GO" id="GO:0006508">
    <property type="term" value="P:proteolysis"/>
    <property type="evidence" value="ECO:0007669"/>
    <property type="project" value="UniProtKB-KW"/>
</dbReference>
<evidence type="ECO:0000313" key="3">
    <source>
        <dbReference type="Proteomes" id="UP000046095"/>
    </source>
</evidence>
<dbReference type="GO" id="GO:0004222">
    <property type="term" value="F:metalloendopeptidase activity"/>
    <property type="evidence" value="ECO:0007669"/>
    <property type="project" value="InterPro"/>
</dbReference>
<reference evidence="2 3" key="1">
    <citation type="submission" date="2015-03" db="EMBL/GenBank/DDBJ databases">
        <authorList>
            <person name="Murphy D."/>
        </authorList>
    </citation>
    <scope>NUCLEOTIDE SEQUENCE [LARGE SCALE GENOMIC DNA]</scope>
    <source>
        <strain evidence="2 3">SMRU1708</strain>
    </source>
</reference>
<keyword evidence="2" id="KW-0482">Metalloprotease</keyword>
<feature type="domain" description="Peptidase M26 C-terminal" evidence="1">
    <location>
        <begin position="20"/>
        <end position="53"/>
    </location>
</feature>
<gene>
    <name evidence="2" type="primary">zmpD_1</name>
    <name evidence="2" type="ORF">ERS021218_01253</name>
</gene>
<dbReference type="AlphaFoldDB" id="A0A0U0PK59"/>
<dbReference type="EMBL" id="CRVC01000014">
    <property type="protein sequence ID" value="COR63864.1"/>
    <property type="molecule type" value="Genomic_DNA"/>
</dbReference>
<dbReference type="Proteomes" id="UP000046095">
    <property type="component" value="Unassembled WGS sequence"/>
</dbReference>
<accession>A0A0U0PK59</accession>
<protein>
    <submittedName>
        <fullName evidence="2">Zinc metalloprotease</fullName>
    </submittedName>
</protein>
<keyword evidence="2" id="KW-0645">Protease</keyword>
<name>A0A0U0PK59_STREE</name>
<proteinExistence type="predicted"/>